<reference evidence="5 6" key="1">
    <citation type="journal article" date="2023" name="G3 (Bethesda)">
        <title>A chromosome-length genome assembly and annotation of blackberry (Rubus argutus, cv. 'Hillquist').</title>
        <authorList>
            <person name="Bruna T."/>
            <person name="Aryal R."/>
            <person name="Dudchenko O."/>
            <person name="Sargent D.J."/>
            <person name="Mead D."/>
            <person name="Buti M."/>
            <person name="Cavallini A."/>
            <person name="Hytonen T."/>
            <person name="Andres J."/>
            <person name="Pham M."/>
            <person name="Weisz D."/>
            <person name="Mascagni F."/>
            <person name="Usai G."/>
            <person name="Natali L."/>
            <person name="Bassil N."/>
            <person name="Fernandez G.E."/>
            <person name="Lomsadze A."/>
            <person name="Armour M."/>
            <person name="Olukolu B."/>
            <person name="Poorten T."/>
            <person name="Britton C."/>
            <person name="Davik J."/>
            <person name="Ashrafi H."/>
            <person name="Aiden E.L."/>
            <person name="Borodovsky M."/>
            <person name="Worthington M."/>
        </authorList>
    </citation>
    <scope>NUCLEOTIDE SEQUENCE [LARGE SCALE GENOMIC DNA]</scope>
    <source>
        <strain evidence="5">PI 553951</strain>
    </source>
</reference>
<comment type="similarity">
    <text evidence="1 2">Belongs to the TIFY/JAZ family.</text>
</comment>
<comment type="caution">
    <text evidence="5">The sequence shown here is derived from an EMBL/GenBank/DDBJ whole genome shotgun (WGS) entry which is preliminary data.</text>
</comment>
<evidence type="ECO:0000256" key="2">
    <source>
        <dbReference type="RuleBase" id="RU369065"/>
    </source>
</evidence>
<dbReference type="PANTHER" id="PTHR33077">
    <property type="entry name" value="PROTEIN TIFY 4A-RELATED-RELATED"/>
    <property type="match status" value="1"/>
</dbReference>
<keyword evidence="2" id="KW-1184">Jasmonic acid signaling pathway</keyword>
<organism evidence="5 6">
    <name type="scientific">Rubus argutus</name>
    <name type="common">Southern blackberry</name>
    <dbReference type="NCBI Taxonomy" id="59490"/>
    <lineage>
        <taxon>Eukaryota</taxon>
        <taxon>Viridiplantae</taxon>
        <taxon>Streptophyta</taxon>
        <taxon>Embryophyta</taxon>
        <taxon>Tracheophyta</taxon>
        <taxon>Spermatophyta</taxon>
        <taxon>Magnoliopsida</taxon>
        <taxon>eudicotyledons</taxon>
        <taxon>Gunneridae</taxon>
        <taxon>Pentapetalae</taxon>
        <taxon>rosids</taxon>
        <taxon>fabids</taxon>
        <taxon>Rosales</taxon>
        <taxon>Rosaceae</taxon>
        <taxon>Rosoideae</taxon>
        <taxon>Rosoideae incertae sedis</taxon>
        <taxon>Rubus</taxon>
    </lineage>
</organism>
<dbReference type="GO" id="GO:0031347">
    <property type="term" value="P:regulation of defense response"/>
    <property type="evidence" value="ECO:0007669"/>
    <property type="project" value="UniProtKB-UniRule"/>
</dbReference>
<proteinExistence type="inferred from homology"/>
<protein>
    <recommendedName>
        <fullName evidence="2">Protein TIFY</fullName>
    </recommendedName>
    <alternativeName>
        <fullName evidence="2">Jasmonate ZIM domain-containing protein</fullName>
    </alternativeName>
</protein>
<comment type="function">
    <text evidence="2">Repressor of jasmonate responses.</text>
</comment>
<dbReference type="Pfam" id="PF06200">
    <property type="entry name" value="tify"/>
    <property type="match status" value="1"/>
</dbReference>
<evidence type="ECO:0000313" key="6">
    <source>
        <dbReference type="Proteomes" id="UP001457282"/>
    </source>
</evidence>
<sequence>MMERDFMGLSSKESVLVVKEEINDDGCRDSSSGFTRAAGSHWLFSNKVSALPHLMSFKAAQEDKTKKMVPESLSSGFMPVSTACEAQKYFNHDRQGGTHFSLAAYPMQNDVHSVHRPYDVKMISVSNQGISVPVGNSYLRNHFASMGQNFAAATTKQQLLGGIPVAAPYSVLPSSGSIIGTTEPWNNVKTSGSPSQLTIFYAGTVNVYNDISPDKVQAMMHLAQNGASIPSNGAHLAQAASAKLAVEDGVPVNQPINTPPPALSSPLSVSSHTGAQSASGSTSTDELMAAKTTGLPTTPVSKVEPPKIGNAVGSVAATAMIHSAIPQARKASLARFLGKRKERVINSAPYNLGQKSPECSIPESNGVNFSISKEKSNDVRC</sequence>
<keyword evidence="2" id="KW-0539">Nucleus</keyword>
<dbReference type="GO" id="GO:0005634">
    <property type="term" value="C:nucleus"/>
    <property type="evidence" value="ECO:0007669"/>
    <property type="project" value="UniProtKB-SubCell"/>
</dbReference>
<evidence type="ECO:0000259" key="4">
    <source>
        <dbReference type="PROSITE" id="PS51320"/>
    </source>
</evidence>
<dbReference type="Proteomes" id="UP001457282">
    <property type="component" value="Unassembled WGS sequence"/>
</dbReference>
<dbReference type="AlphaFoldDB" id="A0AAW1XFW2"/>
<dbReference type="PROSITE" id="PS51320">
    <property type="entry name" value="TIFY"/>
    <property type="match status" value="1"/>
</dbReference>
<keyword evidence="6" id="KW-1185">Reference proteome</keyword>
<evidence type="ECO:0000256" key="3">
    <source>
        <dbReference type="SAM" id="MobiDB-lite"/>
    </source>
</evidence>
<evidence type="ECO:0000256" key="1">
    <source>
        <dbReference type="ARBA" id="ARBA00008614"/>
    </source>
</evidence>
<accession>A0AAW1XFW2</accession>
<dbReference type="GO" id="GO:2000022">
    <property type="term" value="P:regulation of jasmonic acid mediated signaling pathway"/>
    <property type="evidence" value="ECO:0007669"/>
    <property type="project" value="UniProtKB-UniRule"/>
</dbReference>
<feature type="domain" description="Tify" evidence="4">
    <location>
        <begin position="190"/>
        <end position="225"/>
    </location>
</feature>
<dbReference type="InterPro" id="IPR018467">
    <property type="entry name" value="CCT_CS"/>
</dbReference>
<dbReference type="InterPro" id="IPR010399">
    <property type="entry name" value="Tify_dom"/>
</dbReference>
<dbReference type="Pfam" id="PF09425">
    <property type="entry name" value="Jas_motif"/>
    <property type="match status" value="1"/>
</dbReference>
<dbReference type="InterPro" id="IPR040390">
    <property type="entry name" value="TIFY/JAZ"/>
</dbReference>
<dbReference type="GO" id="GO:0009611">
    <property type="term" value="P:response to wounding"/>
    <property type="evidence" value="ECO:0007669"/>
    <property type="project" value="UniProtKB-UniRule"/>
</dbReference>
<feature type="compositionally biased region" description="Low complexity" evidence="3">
    <location>
        <begin position="264"/>
        <end position="284"/>
    </location>
</feature>
<gene>
    <name evidence="5" type="ORF">M0R45_022552</name>
</gene>
<name>A0AAW1XFW2_RUBAR</name>
<evidence type="ECO:0000313" key="5">
    <source>
        <dbReference type="EMBL" id="KAK9935449.1"/>
    </source>
</evidence>
<comment type="domain">
    <text evidence="2">The jas domain is required for interaction with COI1.</text>
</comment>
<comment type="subcellular location">
    <subcellularLocation>
        <location evidence="2">Nucleus</location>
    </subcellularLocation>
</comment>
<dbReference type="EMBL" id="JBEDUW010000004">
    <property type="protein sequence ID" value="KAK9935449.1"/>
    <property type="molecule type" value="Genomic_DNA"/>
</dbReference>
<dbReference type="PANTHER" id="PTHR33077:SF90">
    <property type="entry name" value="PROTEIN TIFY 7"/>
    <property type="match status" value="1"/>
</dbReference>
<dbReference type="SMART" id="SM00979">
    <property type="entry name" value="TIFY"/>
    <property type="match status" value="1"/>
</dbReference>
<feature type="region of interest" description="Disordered" evidence="3">
    <location>
        <begin position="251"/>
        <end position="287"/>
    </location>
</feature>